<protein>
    <submittedName>
        <fullName evidence="2">Uncharacterized protein</fullName>
    </submittedName>
</protein>
<dbReference type="EMBL" id="SMKR01000257">
    <property type="protein sequence ID" value="TDD13717.1"/>
    <property type="molecule type" value="Genomic_DNA"/>
</dbReference>
<evidence type="ECO:0000256" key="1">
    <source>
        <dbReference type="SAM" id="Phobius"/>
    </source>
</evidence>
<keyword evidence="3" id="KW-1185">Reference proteome</keyword>
<evidence type="ECO:0000313" key="2">
    <source>
        <dbReference type="EMBL" id="TDD13717.1"/>
    </source>
</evidence>
<dbReference type="RefSeq" id="WP_132327180.1">
    <property type="nucleotide sequence ID" value="NZ_SMKR01000257.1"/>
</dbReference>
<organism evidence="2 3">
    <name type="scientific">Kribbella turkmenica</name>
    <dbReference type="NCBI Taxonomy" id="2530375"/>
    <lineage>
        <taxon>Bacteria</taxon>
        <taxon>Bacillati</taxon>
        <taxon>Actinomycetota</taxon>
        <taxon>Actinomycetes</taxon>
        <taxon>Propionibacteriales</taxon>
        <taxon>Kribbellaceae</taxon>
        <taxon>Kribbella</taxon>
    </lineage>
</organism>
<feature type="transmembrane region" description="Helical" evidence="1">
    <location>
        <begin position="34"/>
        <end position="55"/>
    </location>
</feature>
<dbReference type="AlphaFoldDB" id="A0A4R4W9H9"/>
<dbReference type="OrthoDB" id="3831558at2"/>
<comment type="caution">
    <text evidence="2">The sequence shown here is derived from an EMBL/GenBank/DDBJ whole genome shotgun (WGS) entry which is preliminary data.</text>
</comment>
<keyword evidence="1" id="KW-1133">Transmembrane helix</keyword>
<evidence type="ECO:0000313" key="3">
    <source>
        <dbReference type="Proteomes" id="UP000295172"/>
    </source>
</evidence>
<accession>A0A4R4W9H9</accession>
<reference evidence="2 3" key="1">
    <citation type="submission" date="2019-02" db="EMBL/GenBank/DDBJ databases">
        <title>Draft genome sequences of novel Actinobacteria.</title>
        <authorList>
            <person name="Sahin N."/>
            <person name="Ay H."/>
            <person name="Saygin H."/>
        </authorList>
    </citation>
    <scope>NUCLEOTIDE SEQUENCE [LARGE SCALE GENOMIC DNA]</scope>
    <source>
        <strain evidence="2 3">16K104</strain>
    </source>
</reference>
<proteinExistence type="predicted"/>
<sequence>MKDLDLERLLRETFADKEKLVGKLPPATESRRPVAPVLLAAAAVLVVLGGILYGVNRGPEVEPAPAAVAPAGDDAEIWATAIAALTAKFRAQYKLDAVLVLGGTADPVTTEAATRSRAFSAAQKNRIAEVVSTRANVHVTWIEPSYATQQSCLRTRAEVSVGDVVDKGEHTEVHTRIAYNCGRQYWLTYLIERQGTTWRVIGTVGTPGGALPASGCPLKRVPITKQQGGC</sequence>
<gene>
    <name evidence="2" type="ORF">E1218_34150</name>
</gene>
<name>A0A4R4W9H9_9ACTN</name>
<keyword evidence="1" id="KW-0472">Membrane</keyword>
<keyword evidence="1" id="KW-0812">Transmembrane</keyword>
<dbReference type="Proteomes" id="UP000295172">
    <property type="component" value="Unassembled WGS sequence"/>
</dbReference>